<feature type="domain" description="Ig-like" evidence="6">
    <location>
        <begin position="138"/>
        <end position="230"/>
    </location>
</feature>
<feature type="domain" description="Fibronectin type-III" evidence="7">
    <location>
        <begin position="407"/>
        <end position="500"/>
    </location>
</feature>
<dbReference type="InterPro" id="IPR007110">
    <property type="entry name" value="Ig-like_dom"/>
</dbReference>
<dbReference type="EMBL" id="JAUCMV010000005">
    <property type="protein sequence ID" value="KAK0397323.1"/>
    <property type="molecule type" value="Genomic_DNA"/>
</dbReference>
<feature type="transmembrane region" description="Helical" evidence="5">
    <location>
        <begin position="590"/>
        <end position="612"/>
    </location>
</feature>
<protein>
    <submittedName>
        <fullName evidence="8">Uncharacterized protein</fullName>
    </submittedName>
</protein>
<proteinExistence type="predicted"/>
<dbReference type="Proteomes" id="UP001175271">
    <property type="component" value="Unassembled WGS sequence"/>
</dbReference>
<dbReference type="SUPFAM" id="SSF48726">
    <property type="entry name" value="Immunoglobulin"/>
    <property type="match status" value="4"/>
</dbReference>
<dbReference type="InterPro" id="IPR003599">
    <property type="entry name" value="Ig_sub"/>
</dbReference>
<dbReference type="Pfam" id="PF13927">
    <property type="entry name" value="Ig_3"/>
    <property type="match status" value="4"/>
</dbReference>
<keyword evidence="5" id="KW-0812">Transmembrane</keyword>
<evidence type="ECO:0000313" key="8">
    <source>
        <dbReference type="EMBL" id="KAK0397323.1"/>
    </source>
</evidence>
<evidence type="ECO:0000256" key="2">
    <source>
        <dbReference type="ARBA" id="ARBA00022737"/>
    </source>
</evidence>
<dbReference type="PANTHER" id="PTHR12231">
    <property type="entry name" value="CTX-RELATED TYPE I TRANSMEMBRANE PROTEIN"/>
    <property type="match status" value="1"/>
</dbReference>
<dbReference type="InterPro" id="IPR013783">
    <property type="entry name" value="Ig-like_fold"/>
</dbReference>
<dbReference type="CDD" id="cd00096">
    <property type="entry name" value="Ig"/>
    <property type="match status" value="2"/>
</dbReference>
<dbReference type="PROSITE" id="PS50835">
    <property type="entry name" value="IG_LIKE"/>
    <property type="match status" value="4"/>
</dbReference>
<dbReference type="SMART" id="SM00408">
    <property type="entry name" value="IGc2"/>
    <property type="match status" value="4"/>
</dbReference>
<keyword evidence="5" id="KW-0472">Membrane</keyword>
<name>A0AA39LHE3_9BILA</name>
<evidence type="ECO:0000256" key="1">
    <source>
        <dbReference type="ARBA" id="ARBA00022729"/>
    </source>
</evidence>
<evidence type="ECO:0000259" key="6">
    <source>
        <dbReference type="PROSITE" id="PS50835"/>
    </source>
</evidence>
<organism evidence="8 9">
    <name type="scientific">Steinernema hermaphroditum</name>
    <dbReference type="NCBI Taxonomy" id="289476"/>
    <lineage>
        <taxon>Eukaryota</taxon>
        <taxon>Metazoa</taxon>
        <taxon>Ecdysozoa</taxon>
        <taxon>Nematoda</taxon>
        <taxon>Chromadorea</taxon>
        <taxon>Rhabditida</taxon>
        <taxon>Tylenchina</taxon>
        <taxon>Panagrolaimomorpha</taxon>
        <taxon>Strongyloidoidea</taxon>
        <taxon>Steinernematidae</taxon>
        <taxon>Steinernema</taxon>
    </lineage>
</organism>
<evidence type="ECO:0000259" key="7">
    <source>
        <dbReference type="PROSITE" id="PS50853"/>
    </source>
</evidence>
<sequence length="731" mass="81866">MVETGRLARGRDLALTIHAIELHDEATYQCSVSQFGRNAVSAPAFGNAVRVVVHVEPTISTPPQQSLEYVTLGSPFKTECEASGVPPPDISWTKNGRIVSQNATLSFDKIDSADQGEYICLAVNSEGKTESSLSLHFSKSAEIDFPLSNKTSIEGSNVQFYCHASAQPSTVVYLWQYEGNPVKTTEIGLRSKIQEGNFVLNRIRRTDQGWYTCEASNGFGPASSSMAYLDVHYRPEVKASNRQLYTFAIGSSGTIDCDVNANPPVTVINWSKNGHVLTPSPGTQLKIANASLEDSGMYSCQAYNSIGSSPFFEIHVVVAAPPSFSKPFPPLVFVKQGNPLLVECHGFGDPPPTVYWVRNYHRINSANLEITQVSHNDHGEYECVLSNSVATVKRKLQLYVQHTRPQPITELKVVCEDERDLRVSFSPGYDGGFHQRFRLHYQDGPTGVWQSTKLSNDTFTFLRRLKPFTKYGIFVESKNEFGSTNGSIAYHSVCATLPIPSSIRLNSMKKLKWEKIKEAKSYKVSMRMPNSKVFRDFVEVTEPEYQLDMTMFRGKGEIEFRVRSLMPPFGESESSPPIALRSNEQGSSALLLYIVGGGLVFLLAFLLIAYYVKKFSKSKDVENQNYSHYVCGNYAPDYPRKPKALLMSENGRNKKDSWMWTSSEEDGSEETDKMDLDYIPETMVERPMTHETVVGDMLKAKYIYGNNGTNLDLVDQLRIERLKKEFGQSQL</sequence>
<keyword evidence="3" id="KW-1015">Disulfide bond</keyword>
<feature type="domain" description="Ig-like" evidence="6">
    <location>
        <begin position="57"/>
        <end position="134"/>
    </location>
</feature>
<feature type="domain" description="Ig-like" evidence="6">
    <location>
        <begin position="235"/>
        <end position="319"/>
    </location>
</feature>
<dbReference type="InterPro" id="IPR036116">
    <property type="entry name" value="FN3_sf"/>
</dbReference>
<keyword evidence="5" id="KW-1133">Transmembrane helix</keyword>
<dbReference type="SUPFAM" id="SSF49265">
    <property type="entry name" value="Fibronectin type III"/>
    <property type="match status" value="1"/>
</dbReference>
<dbReference type="AlphaFoldDB" id="A0AA39LHE3"/>
<dbReference type="PROSITE" id="PS50853">
    <property type="entry name" value="FN3"/>
    <property type="match status" value="1"/>
</dbReference>
<feature type="domain" description="Ig-like" evidence="6">
    <location>
        <begin position="322"/>
        <end position="397"/>
    </location>
</feature>
<comment type="caution">
    <text evidence="8">The sequence shown here is derived from an EMBL/GenBank/DDBJ whole genome shotgun (WGS) entry which is preliminary data.</text>
</comment>
<keyword evidence="1" id="KW-0732">Signal</keyword>
<dbReference type="InterPro" id="IPR003598">
    <property type="entry name" value="Ig_sub2"/>
</dbReference>
<evidence type="ECO:0000313" key="9">
    <source>
        <dbReference type="Proteomes" id="UP001175271"/>
    </source>
</evidence>
<evidence type="ECO:0000256" key="4">
    <source>
        <dbReference type="ARBA" id="ARBA00023319"/>
    </source>
</evidence>
<reference evidence="8" key="1">
    <citation type="submission" date="2023-06" db="EMBL/GenBank/DDBJ databases">
        <title>Genomic analysis of the entomopathogenic nematode Steinernema hermaphroditum.</title>
        <authorList>
            <person name="Schwarz E.M."/>
            <person name="Heppert J.K."/>
            <person name="Baniya A."/>
            <person name="Schwartz H.T."/>
            <person name="Tan C.-H."/>
            <person name="Antoshechkin I."/>
            <person name="Sternberg P.W."/>
            <person name="Goodrich-Blair H."/>
            <person name="Dillman A.R."/>
        </authorList>
    </citation>
    <scope>NUCLEOTIDE SEQUENCE</scope>
    <source>
        <strain evidence="8">PS9179</strain>
        <tissue evidence="8">Whole animal</tissue>
    </source>
</reference>
<gene>
    <name evidence="8" type="ORF">QR680_002087</name>
</gene>
<dbReference type="InterPro" id="IPR036179">
    <property type="entry name" value="Ig-like_dom_sf"/>
</dbReference>
<accession>A0AA39LHE3</accession>
<dbReference type="CDD" id="cd00063">
    <property type="entry name" value="FN3"/>
    <property type="match status" value="1"/>
</dbReference>
<dbReference type="InterPro" id="IPR051170">
    <property type="entry name" value="Neural/epithelial_adhesion"/>
</dbReference>
<dbReference type="SMART" id="SM00409">
    <property type="entry name" value="IG"/>
    <property type="match status" value="4"/>
</dbReference>
<keyword evidence="4" id="KW-0393">Immunoglobulin domain</keyword>
<dbReference type="InterPro" id="IPR003961">
    <property type="entry name" value="FN3_dom"/>
</dbReference>
<evidence type="ECO:0000256" key="5">
    <source>
        <dbReference type="SAM" id="Phobius"/>
    </source>
</evidence>
<dbReference type="PANTHER" id="PTHR12231:SF253">
    <property type="entry name" value="DPR-INTERACTING PROTEIN ETA, ISOFORM B-RELATED"/>
    <property type="match status" value="1"/>
</dbReference>
<keyword evidence="2" id="KW-0677">Repeat</keyword>
<keyword evidence="9" id="KW-1185">Reference proteome</keyword>
<dbReference type="Gene3D" id="2.60.40.10">
    <property type="entry name" value="Immunoglobulins"/>
    <property type="match status" value="5"/>
</dbReference>
<evidence type="ECO:0000256" key="3">
    <source>
        <dbReference type="ARBA" id="ARBA00023157"/>
    </source>
</evidence>